<comment type="caution">
    <text evidence="1">The sequence shown here is derived from an EMBL/GenBank/DDBJ whole genome shotgun (WGS) entry which is preliminary data.</text>
</comment>
<keyword evidence="2" id="KW-1185">Reference proteome</keyword>
<protein>
    <submittedName>
        <fullName evidence="1">Uncharacterized protein</fullName>
    </submittedName>
</protein>
<accession>A0ACC2S3B1</accession>
<evidence type="ECO:0000313" key="2">
    <source>
        <dbReference type="Proteomes" id="UP001165960"/>
    </source>
</evidence>
<organism evidence="1 2">
    <name type="scientific">Entomophthora muscae</name>
    <dbReference type="NCBI Taxonomy" id="34485"/>
    <lineage>
        <taxon>Eukaryota</taxon>
        <taxon>Fungi</taxon>
        <taxon>Fungi incertae sedis</taxon>
        <taxon>Zoopagomycota</taxon>
        <taxon>Entomophthoromycotina</taxon>
        <taxon>Entomophthoromycetes</taxon>
        <taxon>Entomophthorales</taxon>
        <taxon>Entomophthoraceae</taxon>
        <taxon>Entomophthora</taxon>
    </lineage>
</organism>
<dbReference type="Proteomes" id="UP001165960">
    <property type="component" value="Unassembled WGS sequence"/>
</dbReference>
<name>A0ACC2S3B1_9FUNG</name>
<reference evidence="1" key="1">
    <citation type="submission" date="2022-04" db="EMBL/GenBank/DDBJ databases">
        <title>Genome of the entomopathogenic fungus Entomophthora muscae.</title>
        <authorList>
            <person name="Elya C."/>
            <person name="Lovett B.R."/>
            <person name="Lee E."/>
            <person name="Macias A.M."/>
            <person name="Hajek A.E."/>
            <person name="De Bivort B.L."/>
            <person name="Kasson M.T."/>
            <person name="De Fine Licht H.H."/>
            <person name="Stajich J.E."/>
        </authorList>
    </citation>
    <scope>NUCLEOTIDE SEQUENCE</scope>
    <source>
        <strain evidence="1">Berkeley</strain>
    </source>
</reference>
<proteinExistence type="predicted"/>
<dbReference type="EMBL" id="QTSX02005875">
    <property type="protein sequence ID" value="KAJ9056787.1"/>
    <property type="molecule type" value="Genomic_DNA"/>
</dbReference>
<gene>
    <name evidence="1" type="ORF">DSO57_1029507</name>
</gene>
<evidence type="ECO:0000313" key="1">
    <source>
        <dbReference type="EMBL" id="KAJ9056787.1"/>
    </source>
</evidence>
<sequence>MTDRGREFIGNEFTRLLKDWYRPTEGLAPAEVQVHGGDACLAKYKLLANHLSLLGNDDSSKPVPGYDPGHIFGNGDQEPHRNLPSTPVSKNSPPPIKVGSFTEHKAEEILGHKIRYKKPHFLIKQKEYTSKENT</sequence>